<accession>A0AAD7A2H7</accession>
<organism evidence="2 3">
    <name type="scientific">Mycena albidolilacea</name>
    <dbReference type="NCBI Taxonomy" id="1033008"/>
    <lineage>
        <taxon>Eukaryota</taxon>
        <taxon>Fungi</taxon>
        <taxon>Dikarya</taxon>
        <taxon>Basidiomycota</taxon>
        <taxon>Agaricomycotina</taxon>
        <taxon>Agaricomycetes</taxon>
        <taxon>Agaricomycetidae</taxon>
        <taxon>Agaricales</taxon>
        <taxon>Marasmiineae</taxon>
        <taxon>Mycenaceae</taxon>
        <taxon>Mycena</taxon>
    </lineage>
</organism>
<dbReference type="Proteomes" id="UP001218218">
    <property type="component" value="Unassembled WGS sequence"/>
</dbReference>
<feature type="transmembrane region" description="Helical" evidence="1">
    <location>
        <begin position="199"/>
        <end position="220"/>
    </location>
</feature>
<keyword evidence="1" id="KW-0472">Membrane</keyword>
<reference evidence="2" key="1">
    <citation type="submission" date="2023-03" db="EMBL/GenBank/DDBJ databases">
        <title>Massive genome expansion in bonnet fungi (Mycena s.s.) driven by repeated elements and novel gene families across ecological guilds.</title>
        <authorList>
            <consortium name="Lawrence Berkeley National Laboratory"/>
            <person name="Harder C.B."/>
            <person name="Miyauchi S."/>
            <person name="Viragh M."/>
            <person name="Kuo A."/>
            <person name="Thoen E."/>
            <person name="Andreopoulos B."/>
            <person name="Lu D."/>
            <person name="Skrede I."/>
            <person name="Drula E."/>
            <person name="Henrissat B."/>
            <person name="Morin E."/>
            <person name="Kohler A."/>
            <person name="Barry K."/>
            <person name="LaButti K."/>
            <person name="Morin E."/>
            <person name="Salamov A."/>
            <person name="Lipzen A."/>
            <person name="Mereny Z."/>
            <person name="Hegedus B."/>
            <person name="Baldrian P."/>
            <person name="Stursova M."/>
            <person name="Weitz H."/>
            <person name="Taylor A."/>
            <person name="Grigoriev I.V."/>
            <person name="Nagy L.G."/>
            <person name="Martin F."/>
            <person name="Kauserud H."/>
        </authorList>
    </citation>
    <scope>NUCLEOTIDE SEQUENCE</scope>
    <source>
        <strain evidence="2">CBHHK002</strain>
    </source>
</reference>
<protein>
    <submittedName>
        <fullName evidence="2">Uncharacterized protein</fullName>
    </submittedName>
</protein>
<sequence length="267" mass="28919">MEGLKLALKLAQIITTSQLREALNWDTIKGQIGILTSEAAIATFLAAVQSQVVALSYQDNSTGVKVATNALGFAGVLLDVIAAFLALVSSTILQRHVAIIDKQLNSIEDASGDQIKGVVDHLDQYFRASRIHKVFADWFPVPQDFTRRLRVKLQQRMRVLLTLKKEDGDTETLKLGGPEESVDLNIDLIPESFRHIQSAAFIGDAAGTAMLLGILCFFASVQCLAVSTQPLGVWIVSAAICSLVIILPVGNRLLGVLGIRLPTVFDI</sequence>
<gene>
    <name evidence="2" type="ORF">DFH08DRAFT_1080445</name>
</gene>
<feature type="transmembrane region" description="Helical" evidence="1">
    <location>
        <begin position="232"/>
        <end position="250"/>
    </location>
</feature>
<evidence type="ECO:0000256" key="1">
    <source>
        <dbReference type="SAM" id="Phobius"/>
    </source>
</evidence>
<keyword evidence="1" id="KW-1133">Transmembrane helix</keyword>
<dbReference type="AlphaFoldDB" id="A0AAD7A2H7"/>
<evidence type="ECO:0000313" key="3">
    <source>
        <dbReference type="Proteomes" id="UP001218218"/>
    </source>
</evidence>
<feature type="transmembrane region" description="Helical" evidence="1">
    <location>
        <begin position="70"/>
        <end position="93"/>
    </location>
</feature>
<feature type="transmembrane region" description="Helical" evidence="1">
    <location>
        <begin position="39"/>
        <end position="58"/>
    </location>
</feature>
<keyword evidence="3" id="KW-1185">Reference proteome</keyword>
<proteinExistence type="predicted"/>
<name>A0AAD7A2H7_9AGAR</name>
<keyword evidence="1" id="KW-0812">Transmembrane</keyword>
<dbReference type="EMBL" id="JARIHO010000019">
    <property type="protein sequence ID" value="KAJ7347520.1"/>
    <property type="molecule type" value="Genomic_DNA"/>
</dbReference>
<evidence type="ECO:0000313" key="2">
    <source>
        <dbReference type="EMBL" id="KAJ7347520.1"/>
    </source>
</evidence>
<comment type="caution">
    <text evidence="2">The sequence shown here is derived from an EMBL/GenBank/DDBJ whole genome shotgun (WGS) entry which is preliminary data.</text>
</comment>